<dbReference type="SUPFAM" id="SSF117457">
    <property type="entry name" value="FumA C-terminal domain-like"/>
    <property type="match status" value="1"/>
</dbReference>
<dbReference type="AlphaFoldDB" id="A0AAE3P624"/>
<comment type="caution">
    <text evidence="4">The sequence shown here is derived from an EMBL/GenBank/DDBJ whole genome shotgun (WGS) entry which is preliminary data.</text>
</comment>
<gene>
    <name evidence="4" type="ORF">OD816_000801</name>
</gene>
<proteinExistence type="inferred from homology"/>
<dbReference type="PANTHER" id="PTHR43351">
    <property type="entry name" value="L(+)-TARTRATE DEHYDRATASE SUBUNIT BETA"/>
    <property type="match status" value="1"/>
</dbReference>
<feature type="domain" description="Fe-S hydro-lyase tartrate dehydratase beta-type catalytic" evidence="3">
    <location>
        <begin position="24"/>
        <end position="189"/>
    </location>
</feature>
<sequence>MYKVKLLNFERLRQKAHKLVFPLEKKDVLNSLKAGDFVLISGWLLCGRDATHRKLISAIKEGSFSFDFTNQAIYYVGPTPAPPGKVIGSSGPTTSGRMDAYMEFFLALGISATIGKGKRSPEVKKLLKEHKAVYLATFGGAGAFLNQFVKKVETIAFSELGPEAFFRIKVEDFPAVVVNSIYGDDLYEKTLKT</sequence>
<dbReference type="Gene3D" id="3.20.130.10">
    <property type="entry name" value="Fe-S hydro-lyase, tartrate dehydratase beta-type, catalytic domain"/>
    <property type="match status" value="1"/>
</dbReference>
<dbReference type="PANTHER" id="PTHR43351:SF2">
    <property type="entry name" value="L(+)-TARTRATE DEHYDRATASE SUBUNIT BETA-RELATED"/>
    <property type="match status" value="1"/>
</dbReference>
<dbReference type="InterPro" id="IPR036660">
    <property type="entry name" value="Fe-S_hydroAse_TtdB_cat_sf"/>
</dbReference>
<dbReference type="Pfam" id="PF05683">
    <property type="entry name" value="Fumerase_C"/>
    <property type="match status" value="1"/>
</dbReference>
<protein>
    <submittedName>
        <fullName evidence="4">Tartrate dehydratase beta subunit/Fumarate hydratase class I</fullName>
    </submittedName>
</protein>
<accession>A0AAE3P624</accession>
<reference evidence="4" key="1">
    <citation type="submission" date="2022-11" db="EMBL/GenBank/DDBJ databases">
        <title>Candidatus Alkanophaga archaea from heated hydrothermal vent sediment oxidize petroleum alkanes.</title>
        <authorList>
            <person name="Zehnle H."/>
            <person name="Laso-Perez R."/>
            <person name="Lipp J."/>
            <person name="Teske A."/>
            <person name="Wegener G."/>
        </authorList>
    </citation>
    <scope>NUCLEOTIDE SEQUENCE</scope>
    <source>
        <strain evidence="4">MCA70</strain>
    </source>
</reference>
<evidence type="ECO:0000313" key="4">
    <source>
        <dbReference type="EMBL" id="MDF2953556.1"/>
    </source>
</evidence>
<dbReference type="NCBIfam" id="TIGR00723">
    <property type="entry name" value="ttdB_fumA_fumB"/>
    <property type="match status" value="1"/>
</dbReference>
<evidence type="ECO:0000313" key="5">
    <source>
        <dbReference type="Proteomes" id="UP001144110"/>
    </source>
</evidence>
<dbReference type="EMBL" id="JAPHEG010000003">
    <property type="protein sequence ID" value="MDF2953556.1"/>
    <property type="molecule type" value="Genomic_DNA"/>
</dbReference>
<dbReference type="InterPro" id="IPR004647">
    <property type="entry name" value="Fe-S_hydro-lyase_TtdB-typ_cat"/>
</dbReference>
<dbReference type="GO" id="GO:0016836">
    <property type="term" value="F:hydro-lyase activity"/>
    <property type="evidence" value="ECO:0007669"/>
    <property type="project" value="InterPro"/>
</dbReference>
<name>A0AAE3P624_9BACT</name>
<dbReference type="Proteomes" id="UP001144110">
    <property type="component" value="Unassembled WGS sequence"/>
</dbReference>
<organism evidence="4 5">
    <name type="scientific">Candidatus Thermodesulfobacterium syntrophicum</name>
    <dbReference type="NCBI Taxonomy" id="3060442"/>
    <lineage>
        <taxon>Bacteria</taxon>
        <taxon>Pseudomonadati</taxon>
        <taxon>Thermodesulfobacteriota</taxon>
        <taxon>Thermodesulfobacteria</taxon>
        <taxon>Thermodesulfobacteriales</taxon>
        <taxon>Thermodesulfobacteriaceae</taxon>
        <taxon>Thermodesulfobacterium</taxon>
    </lineage>
</organism>
<comment type="similarity">
    <text evidence="1">Belongs to the class-I fumarase family.</text>
</comment>
<evidence type="ECO:0000259" key="3">
    <source>
        <dbReference type="Pfam" id="PF05683"/>
    </source>
</evidence>
<keyword evidence="2" id="KW-0456">Lyase</keyword>
<evidence type="ECO:0000256" key="1">
    <source>
        <dbReference type="ARBA" id="ARBA00008876"/>
    </source>
</evidence>
<evidence type="ECO:0000256" key="2">
    <source>
        <dbReference type="ARBA" id="ARBA00023239"/>
    </source>
</evidence>